<keyword evidence="3" id="KW-0274">FAD</keyword>
<dbReference type="Gene3D" id="3.50.50.60">
    <property type="entry name" value="FAD/NAD(P)-binding domain"/>
    <property type="match status" value="1"/>
</dbReference>
<dbReference type="Proteomes" id="UP001596504">
    <property type="component" value="Unassembled WGS sequence"/>
</dbReference>
<evidence type="ECO:0000259" key="5">
    <source>
        <dbReference type="Pfam" id="PF01266"/>
    </source>
</evidence>
<evidence type="ECO:0000256" key="2">
    <source>
        <dbReference type="ARBA" id="ARBA00022630"/>
    </source>
</evidence>
<feature type="domain" description="FAD dependent oxidoreductase" evidence="5">
    <location>
        <begin position="5"/>
        <end position="357"/>
    </location>
</feature>
<comment type="caution">
    <text evidence="6">The sequence shown here is derived from an EMBL/GenBank/DDBJ whole genome shotgun (WGS) entry which is preliminary data.</text>
</comment>
<dbReference type="PANTHER" id="PTHR10961">
    <property type="entry name" value="PEROXISOMAL SARCOSINE OXIDASE"/>
    <property type="match status" value="1"/>
</dbReference>
<keyword evidence="2" id="KW-0285">Flavoprotein</keyword>
<keyword evidence="7" id="KW-1185">Reference proteome</keyword>
<evidence type="ECO:0000256" key="4">
    <source>
        <dbReference type="ARBA" id="ARBA00023002"/>
    </source>
</evidence>
<dbReference type="Gene3D" id="3.30.9.10">
    <property type="entry name" value="D-Amino Acid Oxidase, subunit A, domain 2"/>
    <property type="match status" value="1"/>
</dbReference>
<dbReference type="SUPFAM" id="SSF51905">
    <property type="entry name" value="FAD/NAD(P)-binding domain"/>
    <property type="match status" value="1"/>
</dbReference>
<dbReference type="Pfam" id="PF01266">
    <property type="entry name" value="DAO"/>
    <property type="match status" value="1"/>
</dbReference>
<dbReference type="InterPro" id="IPR006076">
    <property type="entry name" value="FAD-dep_OxRdtase"/>
</dbReference>
<accession>A0ABW2LQF3</accession>
<protein>
    <submittedName>
        <fullName evidence="6">N-methyl-L-tryptophan oxidase</fullName>
        <ecNumber evidence="6">1.5.3.2</ecNumber>
    </submittedName>
</protein>
<evidence type="ECO:0000313" key="7">
    <source>
        <dbReference type="Proteomes" id="UP001596504"/>
    </source>
</evidence>
<evidence type="ECO:0000313" key="6">
    <source>
        <dbReference type="EMBL" id="MFC7343573.1"/>
    </source>
</evidence>
<proteinExistence type="predicted"/>
<sequence length="382" mass="40868">MSSPRIAVVGTGVIGAMTAWRLALRGADVLAFDTHSPGHDRGASAGESRIFRTAYKEGPAYVPLLQRAREMWRELERSADARLLTMCGGLTIGAPDDPDVAAVRRCAEQQHLDHEVLGTAEARRRYPQHHLDEGEVMLLDPAAGVLRPEPAVQAALRAAESAGARVLPHHPVAEAVETSSGWRISSGGETFEVDHAIFAPGPWARGLEPLRQLPVQPRVITASWFAARDVAAHEPDALPIAIRRHPEAGFSCFPALDGASIKIIPHHLPRPDLDRPEDLPRGESPEWARAAGRAAERLLPGVVPHPIRIATYAEGFTPDEHALLGALPGSANATVLTGFSGHGFKLAPVFGEIGTDLALTGTTGHDIAHLAPERFAEAADVR</sequence>
<dbReference type="NCBIfam" id="NF008425">
    <property type="entry name" value="PRK11259.1"/>
    <property type="match status" value="1"/>
</dbReference>
<evidence type="ECO:0000256" key="3">
    <source>
        <dbReference type="ARBA" id="ARBA00022827"/>
    </source>
</evidence>
<dbReference type="EC" id="1.5.3.2" evidence="6"/>
<evidence type="ECO:0000256" key="1">
    <source>
        <dbReference type="ARBA" id="ARBA00001974"/>
    </source>
</evidence>
<dbReference type="EMBL" id="JBHTCJ010000010">
    <property type="protein sequence ID" value="MFC7343573.1"/>
    <property type="molecule type" value="Genomic_DNA"/>
</dbReference>
<dbReference type="InterPro" id="IPR036188">
    <property type="entry name" value="FAD/NAD-bd_sf"/>
</dbReference>
<name>A0ABW2LQF3_9PSEU</name>
<dbReference type="InterPro" id="IPR045170">
    <property type="entry name" value="MTOX"/>
</dbReference>
<reference evidence="7" key="1">
    <citation type="journal article" date="2019" name="Int. J. Syst. Evol. Microbiol.">
        <title>The Global Catalogue of Microorganisms (GCM) 10K type strain sequencing project: providing services to taxonomists for standard genome sequencing and annotation.</title>
        <authorList>
            <consortium name="The Broad Institute Genomics Platform"/>
            <consortium name="The Broad Institute Genome Sequencing Center for Infectious Disease"/>
            <person name="Wu L."/>
            <person name="Ma J."/>
        </authorList>
    </citation>
    <scope>NUCLEOTIDE SEQUENCE [LARGE SCALE GENOMIC DNA]</scope>
    <source>
        <strain evidence="7">WLHS5</strain>
    </source>
</reference>
<gene>
    <name evidence="6" type="primary">solA</name>
    <name evidence="6" type="ORF">ACFQRI_19390</name>
</gene>
<dbReference type="RefSeq" id="WP_380670596.1">
    <property type="nucleotide sequence ID" value="NZ_JBHTCJ010000010.1"/>
</dbReference>
<comment type="cofactor">
    <cofactor evidence="1">
        <name>FAD</name>
        <dbReference type="ChEBI" id="CHEBI:57692"/>
    </cofactor>
</comment>
<organism evidence="6 7">
    <name type="scientific">Saccharopolyspora griseoalba</name>
    <dbReference type="NCBI Taxonomy" id="1431848"/>
    <lineage>
        <taxon>Bacteria</taxon>
        <taxon>Bacillati</taxon>
        <taxon>Actinomycetota</taxon>
        <taxon>Actinomycetes</taxon>
        <taxon>Pseudonocardiales</taxon>
        <taxon>Pseudonocardiaceae</taxon>
        <taxon>Saccharopolyspora</taxon>
    </lineage>
</organism>
<dbReference type="GO" id="GO:0050131">
    <property type="term" value="F:N-methyl-L-amino-acid oxidase activity"/>
    <property type="evidence" value="ECO:0007669"/>
    <property type="project" value="UniProtKB-EC"/>
</dbReference>
<keyword evidence="4 6" id="KW-0560">Oxidoreductase</keyword>
<dbReference type="PANTHER" id="PTHR10961:SF7">
    <property type="entry name" value="FAD DEPENDENT OXIDOREDUCTASE DOMAIN-CONTAINING PROTEIN"/>
    <property type="match status" value="1"/>
</dbReference>